<dbReference type="PANTHER" id="PTHR13950:SF9">
    <property type="entry name" value="RABCONNECTIN-3A"/>
    <property type="match status" value="1"/>
</dbReference>
<dbReference type="InterPro" id="IPR052208">
    <property type="entry name" value="DmX-like/RAVE_component"/>
</dbReference>
<name>A0A9P3LWF8_9FUNG</name>
<sequence>MLLQQVCPGKTCASLQSIHSVSYSSRRYILYAATDSVVICDASFKPIQILFLQGDVPEEQNQIVSAVVMSGYDGKIAVTTRHRVLVYAPANAVVDGEKIDAWALHATLDCEGVTSLSWRNDGHLLTGGLDLTLWEQQPGKWTKLWHQRQASCVDLIQFSPDGKLFASMTKNDRLVKIWNEEPGARNTFGFFYLPHPRAVTNFSWRKEKASSNSSDPQINIIFTMARDGICRIWSPLILLQPESMTICAIIDPNQWLVSQQQCIAQYPIHAIDGMEFAMAVEHAASKTNEKNNDANSIRLRKLKELVRDTSDLFFQIQGDGSMVIWGVQNLGQVPQRLPKVLLVLRMSQSVSPLETAFFMKNIIAYHDTTVARSRGSPADVVIVGQSHEGRVSCFSVNMMELFDSGSSLAGLSLRQSWTGQQSRIKAIVKDHRQLCFTSFGDLGDISLWKLKTPRFGHRVAAGLVEIGSLPIGSRDVRLVTPAWEGGSFMIYDGQRVTLFTADDNAECTPTLDLPDYDPNYPLMLLDSFEIPYLVELDGPSGKTTDVAWRRYILGFSATNNTAFTWRRTEQGTPILFSKEHLPPSEVTHAVTVESFAGTLPKSLHSTHVNVFATYSEEDANISYWECGHDFHAHKDEKLWQRAERIPTKSGLKFFQCGANGKLALVYDNSDGTCDLEIWGSVGGRATGRMETSFRRLEPIFDLDWMVTADARHNLAVAFRNTVAMYSQQRTETVTSPPIWMRFLNIDIPKFINHPISAIAWLDMGTLSVGAGGTMLLYSKWLSEDYTTLVPGFEDLSTSPTLQQALAVMHGPLVDYHPNLLVEFFMWGKFEVVRKILFNLYHYMSYVNENSDTSTGPLPIPLEVILKTDVVGVLFISMP</sequence>
<dbReference type="InterPro" id="IPR022033">
    <property type="entry name" value="Rav1p_C"/>
</dbReference>
<organism evidence="2 3">
    <name type="scientific">Entomortierella parvispora</name>
    <dbReference type="NCBI Taxonomy" id="205924"/>
    <lineage>
        <taxon>Eukaryota</taxon>
        <taxon>Fungi</taxon>
        <taxon>Fungi incertae sedis</taxon>
        <taxon>Mucoromycota</taxon>
        <taxon>Mortierellomycotina</taxon>
        <taxon>Mortierellomycetes</taxon>
        <taxon>Mortierellales</taxon>
        <taxon>Mortierellaceae</taxon>
        <taxon>Entomortierella</taxon>
    </lineage>
</organism>
<proteinExistence type="predicted"/>
<dbReference type="SMART" id="SM00320">
    <property type="entry name" value="WD40"/>
    <property type="match status" value="4"/>
</dbReference>
<dbReference type="InterPro" id="IPR001680">
    <property type="entry name" value="WD40_rpt"/>
</dbReference>
<dbReference type="EMBL" id="BQFW01000007">
    <property type="protein sequence ID" value="GJJ73014.1"/>
    <property type="molecule type" value="Genomic_DNA"/>
</dbReference>
<dbReference type="AlphaFoldDB" id="A0A9P3LWF8"/>
<comment type="caution">
    <text evidence="2">The sequence shown here is derived from an EMBL/GenBank/DDBJ whole genome shotgun (WGS) entry which is preliminary data.</text>
</comment>
<dbReference type="InterPro" id="IPR015943">
    <property type="entry name" value="WD40/YVTN_repeat-like_dom_sf"/>
</dbReference>
<dbReference type="Gene3D" id="2.130.10.10">
    <property type="entry name" value="YVTN repeat-like/Quinoprotein amine dehydrogenase"/>
    <property type="match status" value="1"/>
</dbReference>
<evidence type="ECO:0000313" key="3">
    <source>
        <dbReference type="Proteomes" id="UP000827284"/>
    </source>
</evidence>
<dbReference type="Pfam" id="PF12234">
    <property type="entry name" value="Rav1p_C"/>
    <property type="match status" value="1"/>
</dbReference>
<reference evidence="2" key="1">
    <citation type="submission" date="2021-11" db="EMBL/GenBank/DDBJ databases">
        <authorList>
            <person name="Herlambang A."/>
            <person name="Guo Y."/>
            <person name="Takashima Y."/>
            <person name="Nishizawa T."/>
        </authorList>
    </citation>
    <scope>NUCLEOTIDE SEQUENCE</scope>
    <source>
        <strain evidence="2">E1425</strain>
    </source>
</reference>
<evidence type="ECO:0000313" key="2">
    <source>
        <dbReference type="EMBL" id="GJJ73014.1"/>
    </source>
</evidence>
<feature type="domain" description="RAVE complex protein Rav1 C-terminal" evidence="1">
    <location>
        <begin position="639"/>
        <end position="866"/>
    </location>
</feature>
<keyword evidence="3" id="KW-1185">Reference proteome</keyword>
<dbReference type="PANTHER" id="PTHR13950">
    <property type="entry name" value="RABCONNECTIN-RELATED"/>
    <property type="match status" value="1"/>
</dbReference>
<gene>
    <name evidence="2" type="ORF">EMPS_05372</name>
</gene>
<evidence type="ECO:0000259" key="1">
    <source>
        <dbReference type="Pfam" id="PF12234"/>
    </source>
</evidence>
<dbReference type="OrthoDB" id="342131at2759"/>
<protein>
    <recommendedName>
        <fullName evidence="1">RAVE complex protein Rav1 C-terminal domain-containing protein</fullName>
    </recommendedName>
</protein>
<dbReference type="Proteomes" id="UP000827284">
    <property type="component" value="Unassembled WGS sequence"/>
</dbReference>
<reference evidence="2" key="2">
    <citation type="journal article" date="2022" name="Microbiol. Resour. Announc.">
        <title>Whole-Genome Sequence of Entomortierella parvispora E1425, a Mucoromycotan Fungus Associated with Burkholderiaceae-Related Endosymbiotic Bacteria.</title>
        <authorList>
            <person name="Herlambang A."/>
            <person name="Guo Y."/>
            <person name="Takashima Y."/>
            <person name="Narisawa K."/>
            <person name="Ohta H."/>
            <person name="Nishizawa T."/>
        </authorList>
    </citation>
    <scope>NUCLEOTIDE SEQUENCE</scope>
    <source>
        <strain evidence="2">E1425</strain>
    </source>
</reference>
<accession>A0A9P3LWF8</accession>
<dbReference type="GO" id="GO:0043291">
    <property type="term" value="C:RAVE complex"/>
    <property type="evidence" value="ECO:0007669"/>
    <property type="project" value="TreeGrafter"/>
</dbReference>
<dbReference type="SUPFAM" id="SSF50978">
    <property type="entry name" value="WD40 repeat-like"/>
    <property type="match status" value="1"/>
</dbReference>
<dbReference type="InterPro" id="IPR036322">
    <property type="entry name" value="WD40_repeat_dom_sf"/>
</dbReference>
<dbReference type="GO" id="GO:0007035">
    <property type="term" value="P:vacuolar acidification"/>
    <property type="evidence" value="ECO:0007669"/>
    <property type="project" value="TreeGrafter"/>
</dbReference>